<feature type="coiled-coil region" evidence="1">
    <location>
        <begin position="333"/>
        <end position="360"/>
    </location>
</feature>
<protein>
    <submittedName>
        <fullName evidence="4">Uncharacterized protein</fullName>
    </submittedName>
</protein>
<keyword evidence="2" id="KW-0472">Membrane</keyword>
<proteinExistence type="predicted"/>
<keyword evidence="2" id="KW-1133">Transmembrane helix</keyword>
<organism evidence="4">
    <name type="scientific">Arion vulgaris</name>
    <dbReference type="NCBI Taxonomy" id="1028688"/>
    <lineage>
        <taxon>Eukaryota</taxon>
        <taxon>Metazoa</taxon>
        <taxon>Spiralia</taxon>
        <taxon>Lophotrochozoa</taxon>
        <taxon>Mollusca</taxon>
        <taxon>Gastropoda</taxon>
        <taxon>Heterobranchia</taxon>
        <taxon>Euthyneura</taxon>
        <taxon>Panpulmonata</taxon>
        <taxon>Eupulmonata</taxon>
        <taxon>Stylommatophora</taxon>
        <taxon>Helicina</taxon>
        <taxon>Arionoidea</taxon>
        <taxon>Arionidae</taxon>
        <taxon>Arion</taxon>
    </lineage>
</organism>
<evidence type="ECO:0000256" key="1">
    <source>
        <dbReference type="SAM" id="Coils"/>
    </source>
</evidence>
<name>A0A0B7BAJ8_9EUPU</name>
<feature type="transmembrane region" description="Helical" evidence="2">
    <location>
        <begin position="382"/>
        <end position="404"/>
    </location>
</feature>
<accession>A0A0B7BAJ8</accession>
<keyword evidence="3" id="KW-0732">Signal</keyword>
<dbReference type="EMBL" id="HACG01042240">
    <property type="protein sequence ID" value="CEK89105.1"/>
    <property type="molecule type" value="Transcribed_RNA"/>
</dbReference>
<feature type="chain" id="PRO_5002111818" evidence="3">
    <location>
        <begin position="22"/>
        <end position="437"/>
    </location>
</feature>
<evidence type="ECO:0000256" key="2">
    <source>
        <dbReference type="SAM" id="Phobius"/>
    </source>
</evidence>
<feature type="signal peptide" evidence="3">
    <location>
        <begin position="1"/>
        <end position="21"/>
    </location>
</feature>
<gene>
    <name evidence="4" type="primary">ORF169010</name>
</gene>
<keyword evidence="1" id="KW-0175">Coiled coil</keyword>
<evidence type="ECO:0000256" key="3">
    <source>
        <dbReference type="SAM" id="SignalP"/>
    </source>
</evidence>
<sequence length="437" mass="49060">MATVLIRQLTLLVFMSVLVYGTSYNDISKPSTSLHDQMDHRTTTQSSVWALTPSSYGDNKIHVYRDDKGDDAVLDMIKNVQELQDNNEDSDEDSNGSANVLSHDDKLQNCSTEAVLYRYCPKLSIEVRAYFNYDLSVSGLLASIFRKDIVDALLTDCSPGRWCLPDSFHQDLMKFQSMFYSTSPFRSDTMWKCLKSMLDERLDCDEKKLKFLVSVVALLDDLEEVGEQKLNSHCFARTLEALYVTYADLLKRGGSPATHEQKECSGFNVEMTKTYHCANDVCNVVQVSVLKMFESWEGVVHTADKLSARCNINLSCQSPGNIIDYRSSTPKAKEEDTEGYDELEEMLEAMEGENADGEKKGSESASNEMNTDAKVDANNNKAVLFGMAVMTTVLMVGILGLAFLGYKRFCRARCGYEKCGYSNLVDEEANLLRAEYS</sequence>
<keyword evidence="2" id="KW-0812">Transmembrane</keyword>
<reference evidence="4" key="1">
    <citation type="submission" date="2014-12" db="EMBL/GenBank/DDBJ databases">
        <title>Insight into the proteome of Arion vulgaris.</title>
        <authorList>
            <person name="Aradska J."/>
            <person name="Bulat T."/>
            <person name="Smidak R."/>
            <person name="Sarate P."/>
            <person name="Gangsoo J."/>
            <person name="Sialana F."/>
            <person name="Bilban M."/>
            <person name="Lubec G."/>
        </authorList>
    </citation>
    <scope>NUCLEOTIDE SEQUENCE</scope>
    <source>
        <tissue evidence="4">Skin</tissue>
    </source>
</reference>
<dbReference type="AlphaFoldDB" id="A0A0B7BAJ8"/>
<evidence type="ECO:0000313" key="4">
    <source>
        <dbReference type="EMBL" id="CEK89105.1"/>
    </source>
</evidence>